<comment type="caution">
    <text evidence="3">The sequence shown here is derived from an EMBL/GenBank/DDBJ whole genome shotgun (WGS) entry which is preliminary data.</text>
</comment>
<feature type="region of interest" description="Disordered" evidence="1">
    <location>
        <begin position="159"/>
        <end position="193"/>
    </location>
</feature>
<evidence type="ECO:0000313" key="3">
    <source>
        <dbReference type="EMBL" id="KAH8039484.1"/>
    </source>
</evidence>
<accession>A0A9J6EZC5</accession>
<dbReference type="Pfam" id="PF03184">
    <property type="entry name" value="DDE_1"/>
    <property type="match status" value="1"/>
</dbReference>
<feature type="region of interest" description="Disordered" evidence="1">
    <location>
        <begin position="107"/>
        <end position="131"/>
    </location>
</feature>
<dbReference type="EMBL" id="JABSTU010000001">
    <property type="protein sequence ID" value="KAH8039484.1"/>
    <property type="molecule type" value="Genomic_DNA"/>
</dbReference>
<dbReference type="GO" id="GO:0003676">
    <property type="term" value="F:nucleic acid binding"/>
    <property type="evidence" value="ECO:0007669"/>
    <property type="project" value="InterPro"/>
</dbReference>
<feature type="domain" description="DDE-1" evidence="2">
    <location>
        <begin position="3"/>
        <end position="100"/>
    </location>
</feature>
<keyword evidence="4" id="KW-1185">Reference proteome</keyword>
<name>A0A9J6EZC5_RHIMP</name>
<evidence type="ECO:0000256" key="1">
    <source>
        <dbReference type="SAM" id="MobiDB-lite"/>
    </source>
</evidence>
<reference evidence="3" key="1">
    <citation type="journal article" date="2020" name="Cell">
        <title>Large-Scale Comparative Analyses of Tick Genomes Elucidate Their Genetic Diversity and Vector Capacities.</title>
        <authorList>
            <consortium name="Tick Genome and Microbiome Consortium (TIGMIC)"/>
            <person name="Jia N."/>
            <person name="Wang J."/>
            <person name="Shi W."/>
            <person name="Du L."/>
            <person name="Sun Y."/>
            <person name="Zhan W."/>
            <person name="Jiang J.F."/>
            <person name="Wang Q."/>
            <person name="Zhang B."/>
            <person name="Ji P."/>
            <person name="Bell-Sakyi L."/>
            <person name="Cui X.M."/>
            <person name="Yuan T.T."/>
            <person name="Jiang B.G."/>
            <person name="Yang W.F."/>
            <person name="Lam T.T."/>
            <person name="Chang Q.C."/>
            <person name="Ding S.J."/>
            <person name="Wang X.J."/>
            <person name="Zhu J.G."/>
            <person name="Ruan X.D."/>
            <person name="Zhao L."/>
            <person name="Wei J.T."/>
            <person name="Ye R.Z."/>
            <person name="Que T.C."/>
            <person name="Du C.H."/>
            <person name="Zhou Y.H."/>
            <person name="Cheng J.X."/>
            <person name="Dai P.F."/>
            <person name="Guo W.B."/>
            <person name="Han X.H."/>
            <person name="Huang E.J."/>
            <person name="Li L.F."/>
            <person name="Wei W."/>
            <person name="Gao Y.C."/>
            <person name="Liu J.Z."/>
            <person name="Shao H.Z."/>
            <person name="Wang X."/>
            <person name="Wang C.C."/>
            <person name="Yang T.C."/>
            <person name="Huo Q.B."/>
            <person name="Li W."/>
            <person name="Chen H.Y."/>
            <person name="Chen S.E."/>
            <person name="Zhou L.G."/>
            <person name="Ni X.B."/>
            <person name="Tian J.H."/>
            <person name="Sheng Y."/>
            <person name="Liu T."/>
            <person name="Pan Y.S."/>
            <person name="Xia L.Y."/>
            <person name="Li J."/>
            <person name="Zhao F."/>
            <person name="Cao W.C."/>
        </authorList>
    </citation>
    <scope>NUCLEOTIDE SEQUENCE</scope>
    <source>
        <strain evidence="3">Rmic-2018</strain>
    </source>
</reference>
<reference evidence="3" key="2">
    <citation type="submission" date="2021-09" db="EMBL/GenBank/DDBJ databases">
        <authorList>
            <person name="Jia N."/>
            <person name="Wang J."/>
            <person name="Shi W."/>
            <person name="Du L."/>
            <person name="Sun Y."/>
            <person name="Zhan W."/>
            <person name="Jiang J."/>
            <person name="Wang Q."/>
            <person name="Zhang B."/>
            <person name="Ji P."/>
            <person name="Sakyi L.B."/>
            <person name="Cui X."/>
            <person name="Yuan T."/>
            <person name="Jiang B."/>
            <person name="Yang W."/>
            <person name="Lam T.T.-Y."/>
            <person name="Chang Q."/>
            <person name="Ding S."/>
            <person name="Wang X."/>
            <person name="Zhu J."/>
            <person name="Ruan X."/>
            <person name="Zhao L."/>
            <person name="Wei J."/>
            <person name="Que T."/>
            <person name="Du C."/>
            <person name="Cheng J."/>
            <person name="Dai P."/>
            <person name="Han X."/>
            <person name="Huang E."/>
            <person name="Gao Y."/>
            <person name="Liu J."/>
            <person name="Shao H."/>
            <person name="Ye R."/>
            <person name="Li L."/>
            <person name="Wei W."/>
            <person name="Wang X."/>
            <person name="Wang C."/>
            <person name="Huo Q."/>
            <person name="Li W."/>
            <person name="Guo W."/>
            <person name="Chen H."/>
            <person name="Chen S."/>
            <person name="Zhou L."/>
            <person name="Zhou L."/>
            <person name="Ni X."/>
            <person name="Tian J."/>
            <person name="Zhou Y."/>
            <person name="Sheng Y."/>
            <person name="Liu T."/>
            <person name="Pan Y."/>
            <person name="Xia L."/>
            <person name="Li J."/>
            <person name="Zhao F."/>
            <person name="Cao W."/>
        </authorList>
    </citation>
    <scope>NUCLEOTIDE SEQUENCE</scope>
    <source>
        <strain evidence="3">Rmic-2018</strain>
        <tissue evidence="3">Larvae</tissue>
    </source>
</reference>
<dbReference type="InterPro" id="IPR004875">
    <property type="entry name" value="DDE_SF_endonuclease_dom"/>
</dbReference>
<sequence>MIKQKRKVLLFLDNRSSHMKPPQMQAIELAYFSPNATSVLQPIDQAVVHSVKAVYQTRLVERLLFDMQNNWLSNIDVRFPVEVLARIRQQVRAKVIKNCFRKAGFLQHDGSADDSADEQPSVPDETSDPPVWPQVREAFRADSFSDFVTFDSDVVEHEELTDEEVRATIETRSQLSQDESEQKDESPAVKQTSQQVIDHIGELKAYFQLPQDNRL</sequence>
<protein>
    <recommendedName>
        <fullName evidence="2">DDE-1 domain-containing protein</fullName>
    </recommendedName>
</protein>
<dbReference type="AlphaFoldDB" id="A0A9J6EZC5"/>
<dbReference type="VEuPathDB" id="VectorBase:LOC119161916"/>
<evidence type="ECO:0000259" key="2">
    <source>
        <dbReference type="Pfam" id="PF03184"/>
    </source>
</evidence>
<feature type="compositionally biased region" description="Basic and acidic residues" evidence="1">
    <location>
        <begin position="159"/>
        <end position="169"/>
    </location>
</feature>
<gene>
    <name evidence="3" type="ORF">HPB51_007386</name>
</gene>
<organism evidence="3 4">
    <name type="scientific">Rhipicephalus microplus</name>
    <name type="common">Cattle tick</name>
    <name type="synonym">Boophilus microplus</name>
    <dbReference type="NCBI Taxonomy" id="6941"/>
    <lineage>
        <taxon>Eukaryota</taxon>
        <taxon>Metazoa</taxon>
        <taxon>Ecdysozoa</taxon>
        <taxon>Arthropoda</taxon>
        <taxon>Chelicerata</taxon>
        <taxon>Arachnida</taxon>
        <taxon>Acari</taxon>
        <taxon>Parasitiformes</taxon>
        <taxon>Ixodida</taxon>
        <taxon>Ixodoidea</taxon>
        <taxon>Ixodidae</taxon>
        <taxon>Rhipicephalinae</taxon>
        <taxon>Rhipicephalus</taxon>
        <taxon>Boophilus</taxon>
    </lineage>
</organism>
<dbReference type="Proteomes" id="UP000821866">
    <property type="component" value="Chromosome 1"/>
</dbReference>
<evidence type="ECO:0000313" key="4">
    <source>
        <dbReference type="Proteomes" id="UP000821866"/>
    </source>
</evidence>
<proteinExistence type="predicted"/>